<evidence type="ECO:0000259" key="9">
    <source>
        <dbReference type="PROSITE" id="PS50885"/>
    </source>
</evidence>
<feature type="coiled-coil region" evidence="5">
    <location>
        <begin position="366"/>
        <end position="403"/>
    </location>
</feature>
<dbReference type="Gene3D" id="6.10.340.10">
    <property type="match status" value="1"/>
</dbReference>
<evidence type="ECO:0000256" key="7">
    <source>
        <dbReference type="SAM" id="Phobius"/>
    </source>
</evidence>
<evidence type="ECO:0000313" key="10">
    <source>
        <dbReference type="EMBL" id="CUX53644.1"/>
    </source>
</evidence>
<dbReference type="GO" id="GO:0005886">
    <property type="term" value="C:plasma membrane"/>
    <property type="evidence" value="ECO:0007669"/>
    <property type="project" value="TreeGrafter"/>
</dbReference>
<evidence type="ECO:0000259" key="8">
    <source>
        <dbReference type="PROSITE" id="PS50111"/>
    </source>
</evidence>
<keyword evidence="5" id="KW-0175">Coiled coil</keyword>
<keyword evidence="7" id="KW-0812">Transmembrane</keyword>
<dbReference type="InterPro" id="IPR004089">
    <property type="entry name" value="MCPsignal_dom"/>
</dbReference>
<dbReference type="EMBL" id="FBWC01000026">
    <property type="protein sequence ID" value="CUX53644.1"/>
    <property type="molecule type" value="Genomic_DNA"/>
</dbReference>
<dbReference type="PROSITE" id="PS50111">
    <property type="entry name" value="CHEMOTAXIS_TRANSDUC_2"/>
    <property type="match status" value="1"/>
</dbReference>
<dbReference type="GO" id="GO:0004888">
    <property type="term" value="F:transmembrane signaling receptor activity"/>
    <property type="evidence" value="ECO:0007669"/>
    <property type="project" value="TreeGrafter"/>
</dbReference>
<evidence type="ECO:0000256" key="4">
    <source>
        <dbReference type="PROSITE-ProRule" id="PRU00284"/>
    </source>
</evidence>
<keyword evidence="7" id="KW-1133">Transmembrane helix</keyword>
<keyword evidence="4" id="KW-0807">Transducer</keyword>
<dbReference type="SUPFAM" id="SSF58104">
    <property type="entry name" value="Methyl-accepting chemotaxis protein (MCP) signaling domain"/>
    <property type="match status" value="1"/>
</dbReference>
<dbReference type="SMART" id="SM00304">
    <property type="entry name" value="HAMP"/>
    <property type="match status" value="2"/>
</dbReference>
<comment type="similarity">
    <text evidence="3">Belongs to the methyl-accepting chemotaxis (MCP) protein family.</text>
</comment>
<dbReference type="PANTHER" id="PTHR43531">
    <property type="entry name" value="PROTEIN ICFG"/>
    <property type="match status" value="1"/>
</dbReference>
<name>A0A1S7RKP0_AGRTU</name>
<feature type="domain" description="HAMP" evidence="9">
    <location>
        <begin position="208"/>
        <end position="261"/>
    </location>
</feature>
<comment type="subcellular location">
    <subcellularLocation>
        <location evidence="1">Membrane</location>
    </subcellularLocation>
</comment>
<feature type="compositionally biased region" description="Basic and acidic residues" evidence="6">
    <location>
        <begin position="271"/>
        <end position="290"/>
    </location>
</feature>
<feature type="transmembrane region" description="Helical" evidence="7">
    <location>
        <begin position="186"/>
        <end position="205"/>
    </location>
</feature>
<sequence>MASIQQKTILASVAIFFIAGSATGVGMWATETLNRNSEYVALSAHVLRNHMQADMMHDALRSDVLAAILSSDEGMGLELNAVKADLAEHESTFRQMIEENRSLSAGTNVRAVIDGAEKPLLAYIDAANAVVGLAGARQEEALKLMPEFTRQFSALEKAMETAGDQIEALSDAASAESENTKATINLVLKGLLVLAVLFSAGLFLLTRKSIILPVLQLSKNMEILAAGDTSQPPSGTDRRDEIGSMSGAVEIFRQAAIANRALEEQAASARRQAEADQEETRRQAEEDASERLRIATSGLAAGLKRLASGDLAFQLDDAFAPQFEALRHDFNSSVRQLAETLFAISDGIGTIDGSSREIAAGAGDLSRRTENQAASLEQTAAALDEITVNVSNANKRAAEARLAATDANESALKSVEVVGHAEEAMRRIETSSRQITGIIGVIDEIAFQTNLLALNAGVEAARAGEAGKGFAVVAQEVRDLAQRAAKAASEIRDHIRQSSVEVESGVKLVLDTGTALKDIGERIAGIDRHMNAIATSAAEQSTGLAEINAAVNSMDHATQQNAAMVEQSTAASATLAAETAKLRALVSRFRLEMEITGSREETRRVA</sequence>
<gene>
    <name evidence="10" type="ORF">AGR4C_Lc40104</name>
</gene>
<dbReference type="Pfam" id="PF00672">
    <property type="entry name" value="HAMP"/>
    <property type="match status" value="1"/>
</dbReference>
<evidence type="ECO:0000256" key="6">
    <source>
        <dbReference type="SAM" id="MobiDB-lite"/>
    </source>
</evidence>
<dbReference type="InterPro" id="IPR003660">
    <property type="entry name" value="HAMP_dom"/>
</dbReference>
<organism evidence="10 11">
    <name type="scientific">Agrobacterium tumefaciens str. Kerr 14</name>
    <dbReference type="NCBI Taxonomy" id="1183424"/>
    <lineage>
        <taxon>Bacteria</taxon>
        <taxon>Pseudomonadati</taxon>
        <taxon>Pseudomonadota</taxon>
        <taxon>Alphaproteobacteria</taxon>
        <taxon>Hyphomicrobiales</taxon>
        <taxon>Rhizobiaceae</taxon>
        <taxon>Rhizobium/Agrobacterium group</taxon>
        <taxon>Agrobacterium</taxon>
        <taxon>Agrobacterium tumefaciens complex</taxon>
    </lineage>
</organism>
<evidence type="ECO:0000256" key="5">
    <source>
        <dbReference type="SAM" id="Coils"/>
    </source>
</evidence>
<feature type="domain" description="HAMP" evidence="9">
    <location>
        <begin position="299"/>
        <end position="342"/>
    </location>
</feature>
<dbReference type="RefSeq" id="WP_080866836.1">
    <property type="nucleotide sequence ID" value="NZ_LT009731.1"/>
</dbReference>
<dbReference type="GO" id="GO:0006935">
    <property type="term" value="P:chemotaxis"/>
    <property type="evidence" value="ECO:0007669"/>
    <property type="project" value="UniProtKB-KW"/>
</dbReference>
<dbReference type="Proteomes" id="UP000191897">
    <property type="component" value="Unassembled WGS sequence"/>
</dbReference>
<evidence type="ECO:0000256" key="2">
    <source>
        <dbReference type="ARBA" id="ARBA00022500"/>
    </source>
</evidence>
<keyword evidence="7" id="KW-0472">Membrane</keyword>
<dbReference type="Gene3D" id="1.10.287.950">
    <property type="entry name" value="Methyl-accepting chemotaxis protein"/>
    <property type="match status" value="1"/>
</dbReference>
<evidence type="ECO:0000256" key="3">
    <source>
        <dbReference type="ARBA" id="ARBA00029447"/>
    </source>
</evidence>
<dbReference type="AlphaFoldDB" id="A0A1S7RKP0"/>
<dbReference type="SUPFAM" id="SSF158472">
    <property type="entry name" value="HAMP domain-like"/>
    <property type="match status" value="1"/>
</dbReference>
<proteinExistence type="inferred from homology"/>
<dbReference type="PANTHER" id="PTHR43531:SF11">
    <property type="entry name" value="METHYL-ACCEPTING CHEMOTAXIS PROTEIN 3"/>
    <property type="match status" value="1"/>
</dbReference>
<dbReference type="SMART" id="SM00283">
    <property type="entry name" value="MA"/>
    <property type="match status" value="1"/>
</dbReference>
<dbReference type="InterPro" id="IPR051310">
    <property type="entry name" value="MCP_chemotaxis"/>
</dbReference>
<keyword evidence="2" id="KW-0145">Chemotaxis</keyword>
<dbReference type="CDD" id="cd11386">
    <property type="entry name" value="MCP_signal"/>
    <property type="match status" value="1"/>
</dbReference>
<dbReference type="FunFam" id="1.10.287.950:FF:000001">
    <property type="entry name" value="Methyl-accepting chemotaxis sensory transducer"/>
    <property type="match status" value="1"/>
</dbReference>
<evidence type="ECO:0000313" key="11">
    <source>
        <dbReference type="Proteomes" id="UP000191897"/>
    </source>
</evidence>
<reference evidence="10 11" key="1">
    <citation type="submission" date="2016-01" db="EMBL/GenBank/DDBJ databases">
        <authorList>
            <person name="Oliw E.H."/>
        </authorList>
    </citation>
    <scope>NUCLEOTIDE SEQUENCE [LARGE SCALE GENOMIC DNA]</scope>
    <source>
        <strain evidence="10 11">Kerr 14</strain>
    </source>
</reference>
<accession>A0A1S7RKP0</accession>
<dbReference type="Pfam" id="PF00015">
    <property type="entry name" value="MCPsignal"/>
    <property type="match status" value="1"/>
</dbReference>
<feature type="domain" description="Methyl-accepting transducer" evidence="8">
    <location>
        <begin position="347"/>
        <end position="576"/>
    </location>
</feature>
<protein>
    <submittedName>
        <fullName evidence="10">Putative methyl-accepting chemotaxis protein</fullName>
    </submittedName>
</protein>
<dbReference type="PROSITE" id="PS50885">
    <property type="entry name" value="HAMP"/>
    <property type="match status" value="2"/>
</dbReference>
<evidence type="ECO:0000256" key="1">
    <source>
        <dbReference type="ARBA" id="ARBA00004370"/>
    </source>
</evidence>
<dbReference type="GO" id="GO:0007165">
    <property type="term" value="P:signal transduction"/>
    <property type="evidence" value="ECO:0007669"/>
    <property type="project" value="UniProtKB-KW"/>
</dbReference>
<feature type="region of interest" description="Disordered" evidence="6">
    <location>
        <begin position="267"/>
        <end position="290"/>
    </location>
</feature>